<dbReference type="InParanoid" id="A0A409YV34"/>
<comment type="similarity">
    <text evidence="4">Belongs to the ELP5 family.</text>
</comment>
<dbReference type="GO" id="GO:0005829">
    <property type="term" value="C:cytosol"/>
    <property type="evidence" value="ECO:0007669"/>
    <property type="project" value="TreeGrafter"/>
</dbReference>
<keyword evidence="13" id="KW-1185">Reference proteome</keyword>
<dbReference type="InterPro" id="IPR019519">
    <property type="entry name" value="Elp5"/>
</dbReference>
<keyword evidence="7" id="KW-0819">tRNA processing</keyword>
<sequence length="570" mass="64309">MATSARIRRFQPSDEKLVLFAIAKANMEALAVANRKAYFHPLVLSLWVALSCVFVEFMQWWPSHLPGWLGYLRPIPAFASMAVPIMFLIDWINRPYFEKITQNVIRNSDLRNITNHYSKSPGSGFWMLEYGDKFVGLIALDASPSNSSEKSTKTGFIRHFYVDEPYRPADIQNDLLRHAVNYAFKTSSTLERVEAPDSPLIPYLRPCFRNAGFALDHHTEVYNMTLLNTILANDSYKYPFLIIQSSLAQSALPILNYVISQDVSNKTKPRKVILFCLLYSPSTLWNGPQNSGLQLYNWTDRVPGFYQGDLHEDMLEIIAKHFENSDEPTTVILDSVDTLLHDIGATHSTYKFLTKLNNLIKTNTKSRFIIHTQSPSPLVPLLTQTNFSASLVHLIAHPPSLISHMARDLFVPPPPLSPEVKFWNVFIPMSERVHDTEHLVFGSSGEGCGHPNEIAAEVIIRDAFGRKRGVERILEGWSPQGTVEILQLESLSHIVHKEKEAVSAGPDPTKDLPFNLNLTTSQQESRAQVPLPYVHEGQSLPQPDISGAIFYDPDSADDIDDDDPDEDLDI</sequence>
<evidence type="ECO:0000313" key="13">
    <source>
        <dbReference type="Proteomes" id="UP000284842"/>
    </source>
</evidence>
<keyword evidence="6" id="KW-0963">Cytoplasm</keyword>
<dbReference type="InterPro" id="IPR000182">
    <property type="entry name" value="GNAT_dom"/>
</dbReference>
<gene>
    <name evidence="12" type="ORF">CVT24_011587</name>
</gene>
<dbReference type="Gene3D" id="3.40.50.300">
    <property type="entry name" value="P-loop containing nucleotide triphosphate hydrolases"/>
    <property type="match status" value="1"/>
</dbReference>
<comment type="subcellular location">
    <subcellularLocation>
        <location evidence="2">Cytoplasm</location>
    </subcellularLocation>
    <subcellularLocation>
        <location evidence="1">Nucleus</location>
    </subcellularLocation>
</comment>
<dbReference type="Pfam" id="PF00583">
    <property type="entry name" value="Acetyltransf_1"/>
    <property type="match status" value="1"/>
</dbReference>
<dbReference type="GO" id="GO:0002098">
    <property type="term" value="P:tRNA wobble uridine modification"/>
    <property type="evidence" value="ECO:0007669"/>
    <property type="project" value="InterPro"/>
</dbReference>
<reference evidence="12 13" key="1">
    <citation type="journal article" date="2018" name="Evol. Lett.">
        <title>Horizontal gene cluster transfer increased hallucinogenic mushroom diversity.</title>
        <authorList>
            <person name="Reynolds H.T."/>
            <person name="Vijayakumar V."/>
            <person name="Gluck-Thaler E."/>
            <person name="Korotkin H.B."/>
            <person name="Matheny P.B."/>
            <person name="Slot J.C."/>
        </authorList>
    </citation>
    <scope>NUCLEOTIDE SEQUENCE [LARGE SCALE GENOMIC DNA]</scope>
    <source>
        <strain evidence="12 13">2629</strain>
    </source>
</reference>
<dbReference type="OrthoDB" id="2564232at2759"/>
<dbReference type="PANTHER" id="PTHR15641">
    <property type="entry name" value="ELONGATOR COMPLEX PROTEIN 5"/>
    <property type="match status" value="1"/>
</dbReference>
<evidence type="ECO:0000256" key="6">
    <source>
        <dbReference type="ARBA" id="ARBA00022490"/>
    </source>
</evidence>
<feature type="compositionally biased region" description="Acidic residues" evidence="9">
    <location>
        <begin position="554"/>
        <end position="570"/>
    </location>
</feature>
<comment type="caution">
    <text evidence="12">The sequence shown here is derived from an EMBL/GenBank/DDBJ whole genome shotgun (WGS) entry which is preliminary data.</text>
</comment>
<evidence type="ECO:0000313" key="12">
    <source>
        <dbReference type="EMBL" id="PPR06897.1"/>
    </source>
</evidence>
<protein>
    <recommendedName>
        <fullName evidence="5">Elongator complex protein 5</fullName>
    </recommendedName>
</protein>
<dbReference type="EMBL" id="NHTK01000564">
    <property type="protein sequence ID" value="PPR06897.1"/>
    <property type="molecule type" value="Genomic_DNA"/>
</dbReference>
<evidence type="ECO:0000256" key="7">
    <source>
        <dbReference type="ARBA" id="ARBA00022694"/>
    </source>
</evidence>
<organism evidence="12 13">
    <name type="scientific">Panaeolus cyanescens</name>
    <dbReference type="NCBI Taxonomy" id="181874"/>
    <lineage>
        <taxon>Eukaryota</taxon>
        <taxon>Fungi</taxon>
        <taxon>Dikarya</taxon>
        <taxon>Basidiomycota</taxon>
        <taxon>Agaricomycotina</taxon>
        <taxon>Agaricomycetes</taxon>
        <taxon>Agaricomycetidae</taxon>
        <taxon>Agaricales</taxon>
        <taxon>Agaricineae</taxon>
        <taxon>Galeropsidaceae</taxon>
        <taxon>Panaeolus</taxon>
    </lineage>
</organism>
<keyword evidence="10" id="KW-0472">Membrane</keyword>
<evidence type="ECO:0000256" key="4">
    <source>
        <dbReference type="ARBA" id="ARBA00009567"/>
    </source>
</evidence>
<feature type="transmembrane region" description="Helical" evidence="10">
    <location>
        <begin position="42"/>
        <end position="62"/>
    </location>
</feature>
<dbReference type="InterPro" id="IPR027417">
    <property type="entry name" value="P-loop_NTPase"/>
</dbReference>
<dbReference type="UniPathway" id="UPA00988"/>
<evidence type="ECO:0000256" key="5">
    <source>
        <dbReference type="ARBA" id="ARBA00020264"/>
    </source>
</evidence>
<dbReference type="GO" id="GO:0005634">
    <property type="term" value="C:nucleus"/>
    <property type="evidence" value="ECO:0007669"/>
    <property type="project" value="UniProtKB-SubCell"/>
</dbReference>
<evidence type="ECO:0000256" key="1">
    <source>
        <dbReference type="ARBA" id="ARBA00004123"/>
    </source>
</evidence>
<feature type="region of interest" description="Disordered" evidence="9">
    <location>
        <begin position="521"/>
        <end position="570"/>
    </location>
</feature>
<comment type="pathway">
    <text evidence="3">tRNA modification; 5-methoxycarbonylmethyl-2-thiouridine-tRNA biosynthesis.</text>
</comment>
<dbReference type="PANTHER" id="PTHR15641:SF1">
    <property type="entry name" value="ELONGATOR COMPLEX PROTEIN 5"/>
    <property type="match status" value="1"/>
</dbReference>
<evidence type="ECO:0000256" key="2">
    <source>
        <dbReference type="ARBA" id="ARBA00004496"/>
    </source>
</evidence>
<evidence type="ECO:0000259" key="11">
    <source>
        <dbReference type="PROSITE" id="PS51186"/>
    </source>
</evidence>
<evidence type="ECO:0000256" key="9">
    <source>
        <dbReference type="SAM" id="MobiDB-lite"/>
    </source>
</evidence>
<keyword evidence="10" id="KW-1133">Transmembrane helix</keyword>
<dbReference type="AlphaFoldDB" id="A0A409YV34"/>
<dbReference type="Pfam" id="PF10483">
    <property type="entry name" value="Elong_Iki1"/>
    <property type="match status" value="1"/>
</dbReference>
<dbReference type="STRING" id="181874.A0A409YV34"/>
<dbReference type="SUPFAM" id="SSF55729">
    <property type="entry name" value="Acyl-CoA N-acyltransferases (Nat)"/>
    <property type="match status" value="1"/>
</dbReference>
<proteinExistence type="inferred from homology"/>
<evidence type="ECO:0000256" key="3">
    <source>
        <dbReference type="ARBA" id="ARBA00005043"/>
    </source>
</evidence>
<name>A0A409YV34_9AGAR</name>
<feature type="transmembrane region" description="Helical" evidence="10">
    <location>
        <begin position="68"/>
        <end position="89"/>
    </location>
</feature>
<keyword evidence="10" id="KW-0812">Transmembrane</keyword>
<dbReference type="FunCoup" id="A0A409YV34">
    <property type="interactions" value="91"/>
</dbReference>
<dbReference type="Gene3D" id="3.40.630.30">
    <property type="match status" value="1"/>
</dbReference>
<feature type="domain" description="N-acetyltransferase" evidence="11">
    <location>
        <begin position="84"/>
        <end position="233"/>
    </location>
</feature>
<evidence type="ECO:0000256" key="8">
    <source>
        <dbReference type="ARBA" id="ARBA00023242"/>
    </source>
</evidence>
<evidence type="ECO:0000256" key="10">
    <source>
        <dbReference type="SAM" id="Phobius"/>
    </source>
</evidence>
<dbReference type="GO" id="GO:0033588">
    <property type="term" value="C:elongator holoenzyme complex"/>
    <property type="evidence" value="ECO:0007669"/>
    <property type="project" value="InterPro"/>
</dbReference>
<keyword evidence="8" id="KW-0539">Nucleus</keyword>
<accession>A0A409YV34</accession>
<dbReference type="PROSITE" id="PS51186">
    <property type="entry name" value="GNAT"/>
    <property type="match status" value="1"/>
</dbReference>
<dbReference type="GO" id="GO:0016747">
    <property type="term" value="F:acyltransferase activity, transferring groups other than amino-acyl groups"/>
    <property type="evidence" value="ECO:0007669"/>
    <property type="project" value="InterPro"/>
</dbReference>
<dbReference type="InterPro" id="IPR016181">
    <property type="entry name" value="Acyl_CoA_acyltransferase"/>
</dbReference>
<dbReference type="GO" id="GO:0000049">
    <property type="term" value="F:tRNA binding"/>
    <property type="evidence" value="ECO:0007669"/>
    <property type="project" value="TreeGrafter"/>
</dbReference>
<dbReference type="Proteomes" id="UP000284842">
    <property type="component" value="Unassembled WGS sequence"/>
</dbReference>